<evidence type="ECO:0000313" key="2">
    <source>
        <dbReference type="EMBL" id="MFC7186353.1"/>
    </source>
</evidence>
<evidence type="ECO:0000256" key="1">
    <source>
        <dbReference type="SAM" id="Phobius"/>
    </source>
</evidence>
<keyword evidence="1" id="KW-0812">Transmembrane</keyword>
<dbReference type="Proteomes" id="UP001596390">
    <property type="component" value="Unassembled WGS sequence"/>
</dbReference>
<proteinExistence type="predicted"/>
<dbReference type="EMBL" id="JBHSZZ010000023">
    <property type="protein sequence ID" value="MFC7186353.1"/>
    <property type="molecule type" value="Genomic_DNA"/>
</dbReference>
<dbReference type="RefSeq" id="WP_267663316.1">
    <property type="nucleotide sequence ID" value="NZ_JAODIX010000023.1"/>
</dbReference>
<keyword evidence="1" id="KW-1133">Transmembrane helix</keyword>
<organism evidence="2 3">
    <name type="scientific">Halorubrum yunnanense</name>
    <dbReference type="NCBI Taxonomy" id="1526162"/>
    <lineage>
        <taxon>Archaea</taxon>
        <taxon>Methanobacteriati</taxon>
        <taxon>Methanobacteriota</taxon>
        <taxon>Stenosarchaea group</taxon>
        <taxon>Halobacteria</taxon>
        <taxon>Halobacteriales</taxon>
        <taxon>Haloferacaceae</taxon>
        <taxon>Halorubrum</taxon>
    </lineage>
</organism>
<name>A0ABD5YFN5_9EURY</name>
<keyword evidence="1" id="KW-0472">Membrane</keyword>
<sequence>MTDSSFTLLEIHLGDGDVEVGPFEIFGAGDEPAAGVEPIVAANGDTEGDDDATDAVDAADAESDGGCRARSVAGLLLVLAALAAIAVGVVALRGDDEVPAGIAGDD</sequence>
<dbReference type="AlphaFoldDB" id="A0ABD5YFN5"/>
<evidence type="ECO:0008006" key="4">
    <source>
        <dbReference type="Google" id="ProtNLM"/>
    </source>
</evidence>
<feature type="transmembrane region" description="Helical" evidence="1">
    <location>
        <begin position="72"/>
        <end position="92"/>
    </location>
</feature>
<protein>
    <recommendedName>
        <fullName evidence="4">PGF-CTERM protein</fullName>
    </recommendedName>
</protein>
<reference evidence="2 3" key="1">
    <citation type="journal article" date="2019" name="Int. J. Syst. Evol. Microbiol.">
        <title>The Global Catalogue of Microorganisms (GCM) 10K type strain sequencing project: providing services to taxonomists for standard genome sequencing and annotation.</title>
        <authorList>
            <consortium name="The Broad Institute Genomics Platform"/>
            <consortium name="The Broad Institute Genome Sequencing Center for Infectious Disease"/>
            <person name="Wu L."/>
            <person name="Ma J."/>
        </authorList>
    </citation>
    <scope>NUCLEOTIDE SEQUENCE [LARGE SCALE GENOMIC DNA]</scope>
    <source>
        <strain evidence="2 3">Q85</strain>
    </source>
</reference>
<gene>
    <name evidence="2" type="ORF">ACFQMK_05480</name>
</gene>
<keyword evidence="3" id="KW-1185">Reference proteome</keyword>
<accession>A0ABD5YFN5</accession>
<evidence type="ECO:0000313" key="3">
    <source>
        <dbReference type="Proteomes" id="UP001596390"/>
    </source>
</evidence>
<comment type="caution">
    <text evidence="2">The sequence shown here is derived from an EMBL/GenBank/DDBJ whole genome shotgun (WGS) entry which is preliminary data.</text>
</comment>